<proteinExistence type="predicted"/>
<reference evidence="1" key="2">
    <citation type="journal article" date="2015" name="Fish Shellfish Immunol.">
        <title>Early steps in the European eel (Anguilla anguilla)-Vibrio vulnificus interaction in the gills: Role of the RtxA13 toxin.</title>
        <authorList>
            <person name="Callol A."/>
            <person name="Pajuelo D."/>
            <person name="Ebbesson L."/>
            <person name="Teles M."/>
            <person name="MacKenzie S."/>
            <person name="Amaro C."/>
        </authorList>
    </citation>
    <scope>NUCLEOTIDE SEQUENCE</scope>
</reference>
<sequence length="45" mass="5129">MLSPFQPPSFSFFYLRIDPSCGQRETPHPCSSQRTVLHTVTSMTL</sequence>
<dbReference type="EMBL" id="GBXM01043432">
    <property type="protein sequence ID" value="JAH65145.1"/>
    <property type="molecule type" value="Transcribed_RNA"/>
</dbReference>
<reference evidence="1" key="1">
    <citation type="submission" date="2014-11" db="EMBL/GenBank/DDBJ databases">
        <authorList>
            <person name="Amaro Gonzalez C."/>
        </authorList>
    </citation>
    <scope>NUCLEOTIDE SEQUENCE</scope>
</reference>
<accession>A0A0E9UIQ0</accession>
<organism evidence="1">
    <name type="scientific">Anguilla anguilla</name>
    <name type="common">European freshwater eel</name>
    <name type="synonym">Muraena anguilla</name>
    <dbReference type="NCBI Taxonomy" id="7936"/>
    <lineage>
        <taxon>Eukaryota</taxon>
        <taxon>Metazoa</taxon>
        <taxon>Chordata</taxon>
        <taxon>Craniata</taxon>
        <taxon>Vertebrata</taxon>
        <taxon>Euteleostomi</taxon>
        <taxon>Actinopterygii</taxon>
        <taxon>Neopterygii</taxon>
        <taxon>Teleostei</taxon>
        <taxon>Anguilliformes</taxon>
        <taxon>Anguillidae</taxon>
        <taxon>Anguilla</taxon>
    </lineage>
</organism>
<protein>
    <submittedName>
        <fullName evidence="1">Uncharacterized protein</fullName>
    </submittedName>
</protein>
<evidence type="ECO:0000313" key="1">
    <source>
        <dbReference type="EMBL" id="JAH65145.1"/>
    </source>
</evidence>
<dbReference type="AlphaFoldDB" id="A0A0E9UIQ0"/>
<name>A0A0E9UIQ0_ANGAN</name>